<sequence length="97" mass="11658">MIFLSNFKKRLTIFCFSVFRDYRNSPVQVTTGYQLPVRNYLMPLRWPVGEQRRYILLIQIHEVRSPLGISCPCVITRNLWTKAYKQWYLVSLIQKTD</sequence>
<dbReference type="AlphaFoldDB" id="A0A8C9ILN3"/>
<reference evidence="2" key="1">
    <citation type="submission" date="2025-08" db="UniProtKB">
        <authorList>
            <consortium name="Ensembl"/>
        </authorList>
    </citation>
    <scope>IDENTIFICATION</scope>
</reference>
<dbReference type="Ensembl" id="ENSPTET00000052244.1">
    <property type="protein sequence ID" value="ENSPTEP00000038792.1"/>
    <property type="gene ID" value="ENSPTEG00000035991.1"/>
</dbReference>
<dbReference type="Proteomes" id="UP000694416">
    <property type="component" value="Unplaced"/>
</dbReference>
<evidence type="ECO:0000313" key="2">
    <source>
        <dbReference type="Ensembl" id="ENSPTEP00000038792.1"/>
    </source>
</evidence>
<dbReference type="Pfam" id="PF18872">
    <property type="entry name" value="Daz"/>
    <property type="match status" value="1"/>
</dbReference>
<organism evidence="2 3">
    <name type="scientific">Piliocolobus tephrosceles</name>
    <name type="common">Ugandan red Colobus</name>
    <dbReference type="NCBI Taxonomy" id="591936"/>
    <lineage>
        <taxon>Eukaryota</taxon>
        <taxon>Metazoa</taxon>
        <taxon>Chordata</taxon>
        <taxon>Craniata</taxon>
        <taxon>Vertebrata</taxon>
        <taxon>Euteleostomi</taxon>
        <taxon>Mammalia</taxon>
        <taxon>Eutheria</taxon>
        <taxon>Euarchontoglires</taxon>
        <taxon>Primates</taxon>
        <taxon>Haplorrhini</taxon>
        <taxon>Catarrhini</taxon>
        <taxon>Cercopithecidae</taxon>
        <taxon>Colobinae</taxon>
        <taxon>Piliocolobus</taxon>
    </lineage>
</organism>
<keyword evidence="3" id="KW-1185">Reference proteome</keyword>
<name>A0A8C9ILN3_9PRIM</name>
<protein>
    <recommendedName>
        <fullName evidence="1">DAZ domain-containing protein</fullName>
    </recommendedName>
</protein>
<reference evidence="2" key="2">
    <citation type="submission" date="2025-09" db="UniProtKB">
        <authorList>
            <consortium name="Ensembl"/>
        </authorList>
    </citation>
    <scope>IDENTIFICATION</scope>
</reference>
<feature type="domain" description="DAZ" evidence="1">
    <location>
        <begin position="22"/>
        <end position="40"/>
    </location>
</feature>
<dbReference type="InterPro" id="IPR043628">
    <property type="entry name" value="DAZ_dom"/>
</dbReference>
<accession>A0A8C9ILN3</accession>
<evidence type="ECO:0000259" key="1">
    <source>
        <dbReference type="Pfam" id="PF18872"/>
    </source>
</evidence>
<proteinExistence type="predicted"/>
<evidence type="ECO:0000313" key="3">
    <source>
        <dbReference type="Proteomes" id="UP000694416"/>
    </source>
</evidence>